<sequence length="282" mass="31650">MDIQEQIVKVENSEIYKTFENIAPYLGAILRGEFVIGFNTLEQCLKLYDSSTKKYQYDIGPVTKETVAYRCIKLGEIILDEMNIGRTEVPYRSTAIPIKDSNYGIIGCIVISTFLDKQKKVSDMSEQLSKATNELLMYITNVALGVEDITKGNNDIKEILNETVKNTENTDNVISFIKDVSKKTNLLGLNASIESARAGDAGKGFGVVASEIRKLAESSNKSIKEIETTLFKIKSNSKEIFNNIDKEINSFLQHSMELKEITNLISQLDKLSTELKEVSKKY</sequence>
<dbReference type="InterPro" id="IPR004089">
    <property type="entry name" value="MCPsignal_dom"/>
</dbReference>
<dbReference type="EMBL" id="CP046522">
    <property type="protein sequence ID" value="QGU94847.1"/>
    <property type="molecule type" value="Genomic_DNA"/>
</dbReference>
<dbReference type="PROSITE" id="PS50111">
    <property type="entry name" value="CHEMOTAXIS_TRANSDUC_2"/>
    <property type="match status" value="1"/>
</dbReference>
<evidence type="ECO:0000256" key="3">
    <source>
        <dbReference type="PROSITE-ProRule" id="PRU00284"/>
    </source>
</evidence>
<dbReference type="SMART" id="SM00283">
    <property type="entry name" value="MA"/>
    <property type="match status" value="1"/>
</dbReference>
<dbReference type="GO" id="GO:0004888">
    <property type="term" value="F:transmembrane signaling receptor activity"/>
    <property type="evidence" value="ECO:0007669"/>
    <property type="project" value="InterPro"/>
</dbReference>
<dbReference type="GO" id="GO:0016020">
    <property type="term" value="C:membrane"/>
    <property type="evidence" value="ECO:0007669"/>
    <property type="project" value="InterPro"/>
</dbReference>
<protein>
    <recommendedName>
        <fullName evidence="4">Methyl-accepting transducer domain-containing protein</fullName>
    </recommendedName>
</protein>
<evidence type="ECO:0000256" key="2">
    <source>
        <dbReference type="ARBA" id="ARBA00029447"/>
    </source>
</evidence>
<evidence type="ECO:0000256" key="1">
    <source>
        <dbReference type="ARBA" id="ARBA00023224"/>
    </source>
</evidence>
<dbReference type="AlphaFoldDB" id="A0A6I6F278"/>
<dbReference type="InterPro" id="IPR004090">
    <property type="entry name" value="Chemotax_Me-accpt_rcpt"/>
</dbReference>
<proteinExistence type="inferred from homology"/>
<dbReference type="Proteomes" id="UP000422764">
    <property type="component" value="Chromosome"/>
</dbReference>
<dbReference type="GO" id="GO:0006935">
    <property type="term" value="P:chemotaxis"/>
    <property type="evidence" value="ECO:0007669"/>
    <property type="project" value="InterPro"/>
</dbReference>
<reference evidence="5 6" key="1">
    <citation type="submission" date="2019-12" db="EMBL/GenBank/DDBJ databases">
        <title>Genome sequenceing of Clostridium bovifaecis.</title>
        <authorList>
            <person name="Yao Y."/>
        </authorList>
    </citation>
    <scope>NUCLEOTIDE SEQUENCE [LARGE SCALE GENOMIC DNA]</scope>
    <source>
        <strain evidence="5 6">BXX</strain>
    </source>
</reference>
<evidence type="ECO:0000259" key="4">
    <source>
        <dbReference type="PROSITE" id="PS50111"/>
    </source>
</evidence>
<dbReference type="SUPFAM" id="SSF58104">
    <property type="entry name" value="Methyl-accepting chemotaxis protein (MCP) signaling domain"/>
    <property type="match status" value="1"/>
</dbReference>
<keyword evidence="1 3" id="KW-0807">Transducer</keyword>
<evidence type="ECO:0000313" key="6">
    <source>
        <dbReference type="Proteomes" id="UP000422764"/>
    </source>
</evidence>
<dbReference type="PANTHER" id="PTHR32089">
    <property type="entry name" value="METHYL-ACCEPTING CHEMOTAXIS PROTEIN MCPB"/>
    <property type="match status" value="1"/>
</dbReference>
<feature type="domain" description="Methyl-accepting transducer" evidence="4">
    <location>
        <begin position="121"/>
        <end position="282"/>
    </location>
</feature>
<dbReference type="Pfam" id="PF00015">
    <property type="entry name" value="MCPsignal"/>
    <property type="match status" value="1"/>
</dbReference>
<name>A0A6I6F278_9CLOT</name>
<dbReference type="Gene3D" id="1.10.287.950">
    <property type="entry name" value="Methyl-accepting chemotaxis protein"/>
    <property type="match status" value="1"/>
</dbReference>
<dbReference type="PRINTS" id="PR00260">
    <property type="entry name" value="CHEMTRNSDUCR"/>
</dbReference>
<evidence type="ECO:0000313" key="5">
    <source>
        <dbReference type="EMBL" id="QGU94847.1"/>
    </source>
</evidence>
<keyword evidence="6" id="KW-1185">Reference proteome</keyword>
<gene>
    <name evidence="5" type="ORF">GOM49_06810</name>
</gene>
<dbReference type="GO" id="GO:0007165">
    <property type="term" value="P:signal transduction"/>
    <property type="evidence" value="ECO:0007669"/>
    <property type="project" value="UniProtKB-KW"/>
</dbReference>
<organism evidence="5 6">
    <name type="scientific">Clostridium bovifaecis</name>
    <dbReference type="NCBI Taxonomy" id="2184719"/>
    <lineage>
        <taxon>Bacteria</taxon>
        <taxon>Bacillati</taxon>
        <taxon>Bacillota</taxon>
        <taxon>Clostridia</taxon>
        <taxon>Eubacteriales</taxon>
        <taxon>Clostridiaceae</taxon>
        <taxon>Clostridium</taxon>
    </lineage>
</organism>
<dbReference type="PANTHER" id="PTHR32089:SF112">
    <property type="entry name" value="LYSOZYME-LIKE PROTEIN-RELATED"/>
    <property type="match status" value="1"/>
</dbReference>
<accession>A0A6I6F278</accession>
<comment type="similarity">
    <text evidence="2">Belongs to the methyl-accepting chemotaxis (MCP) protein family.</text>
</comment>